<name>A0A5C8UT86_9MICO</name>
<evidence type="ECO:0000313" key="2">
    <source>
        <dbReference type="Proteomes" id="UP000321379"/>
    </source>
</evidence>
<reference evidence="1 2" key="1">
    <citation type="submission" date="2019-08" db="EMBL/GenBank/DDBJ databases">
        <title>Bacterial whole genome sequence for Glaciihabitans sp. CHu50b-6-2.</title>
        <authorList>
            <person name="Jin L."/>
        </authorList>
    </citation>
    <scope>NUCLEOTIDE SEQUENCE [LARGE SCALE GENOMIC DNA]</scope>
    <source>
        <strain evidence="1 2">CHu50b-6-2</strain>
    </source>
</reference>
<protein>
    <submittedName>
        <fullName evidence="1">Uncharacterized protein</fullName>
    </submittedName>
</protein>
<gene>
    <name evidence="1" type="ORF">FVP33_02715</name>
</gene>
<proteinExistence type="predicted"/>
<evidence type="ECO:0000313" key="1">
    <source>
        <dbReference type="EMBL" id="TXN31860.1"/>
    </source>
</evidence>
<dbReference type="AlphaFoldDB" id="A0A5C8UT86"/>
<organism evidence="1 2">
    <name type="scientific">Lacisediminihabitans profunda</name>
    <dbReference type="NCBI Taxonomy" id="2594790"/>
    <lineage>
        <taxon>Bacteria</taxon>
        <taxon>Bacillati</taxon>
        <taxon>Actinomycetota</taxon>
        <taxon>Actinomycetes</taxon>
        <taxon>Micrococcales</taxon>
        <taxon>Microbacteriaceae</taxon>
        <taxon>Lacisediminihabitans</taxon>
    </lineage>
</organism>
<accession>A0A5C8UT86</accession>
<dbReference type="Proteomes" id="UP000321379">
    <property type="component" value="Unassembled WGS sequence"/>
</dbReference>
<comment type="caution">
    <text evidence="1">The sequence shown here is derived from an EMBL/GenBank/DDBJ whole genome shotgun (WGS) entry which is preliminary data.</text>
</comment>
<sequence length="97" mass="10271">MPSFRVTMSIGALAAGTAPPTVVPAAAAAVAELATVEAQDLAVVSGSARVTVRFTGEDDAQALRIGRHAVERTRERAEVVSWRVTRRVGGRWYPVTP</sequence>
<dbReference type="EMBL" id="VRMG01000004">
    <property type="protein sequence ID" value="TXN31860.1"/>
    <property type="molecule type" value="Genomic_DNA"/>
</dbReference>
<keyword evidence="2" id="KW-1185">Reference proteome</keyword>
<dbReference type="RefSeq" id="WP_147782109.1">
    <property type="nucleotide sequence ID" value="NZ_VRMG01000004.1"/>
</dbReference>